<dbReference type="CDD" id="cd00293">
    <property type="entry name" value="USP-like"/>
    <property type="match status" value="1"/>
</dbReference>
<dbReference type="eggNOG" id="COG0589">
    <property type="taxonomic scope" value="Bacteria"/>
</dbReference>
<dbReference type="AlphaFoldDB" id="S7TNM4"/>
<evidence type="ECO:0000313" key="4">
    <source>
        <dbReference type="Proteomes" id="UP000014977"/>
    </source>
</evidence>
<evidence type="ECO:0000256" key="1">
    <source>
        <dbReference type="ARBA" id="ARBA00008791"/>
    </source>
</evidence>
<dbReference type="Pfam" id="PF00582">
    <property type="entry name" value="Usp"/>
    <property type="match status" value="1"/>
</dbReference>
<dbReference type="Gene3D" id="3.40.50.620">
    <property type="entry name" value="HUPs"/>
    <property type="match status" value="1"/>
</dbReference>
<keyword evidence="4" id="KW-1185">Reference proteome</keyword>
<dbReference type="PANTHER" id="PTHR46268">
    <property type="entry name" value="STRESS RESPONSE PROTEIN NHAX"/>
    <property type="match status" value="1"/>
</dbReference>
<dbReference type="EMBL" id="ATHJ01000094">
    <property type="protein sequence ID" value="EPR38767.1"/>
    <property type="molecule type" value="Genomic_DNA"/>
</dbReference>
<protein>
    <submittedName>
        <fullName evidence="3">UspA domain-containing protein</fullName>
    </submittedName>
</protein>
<sequence length="152" mass="17453">MEIKKILWPTDFSRSAEKALPHVKSLTQKYDAEIHVLYVIEDTAHHEPWYGVFEKEHVEKLIDRAKKSANERLEQICSKYLEGCPLYIRHVDIGDPARKILDFIKKESVDMVVMATRGTKGDFPFGSVTEKVVKNSTVPVVSIPIREDEEEA</sequence>
<accession>S7TNM4</accession>
<dbReference type="STRING" id="897.B2D07_04390"/>
<dbReference type="PANTHER" id="PTHR46268:SF26">
    <property type="entry name" value="UNIVERSAL STRESS PROTEIN MJ0577"/>
    <property type="match status" value="1"/>
</dbReference>
<dbReference type="InterPro" id="IPR006015">
    <property type="entry name" value="Universal_stress_UspA"/>
</dbReference>
<dbReference type="PRINTS" id="PR01438">
    <property type="entry name" value="UNVRSLSTRESS"/>
</dbReference>
<dbReference type="OrthoDB" id="9788959at2"/>
<evidence type="ECO:0000313" key="3">
    <source>
        <dbReference type="EMBL" id="EPR38767.1"/>
    </source>
</evidence>
<name>S7TNM4_DESML</name>
<comment type="similarity">
    <text evidence="1">Belongs to the universal stress protein A family.</text>
</comment>
<dbReference type="InterPro" id="IPR014729">
    <property type="entry name" value="Rossmann-like_a/b/a_fold"/>
</dbReference>
<dbReference type="Proteomes" id="UP000014977">
    <property type="component" value="Unassembled WGS sequence"/>
</dbReference>
<proteinExistence type="inferred from homology"/>
<organism evidence="3 4">
    <name type="scientific">Desulfococcus multivorans DSM 2059</name>
    <dbReference type="NCBI Taxonomy" id="1121405"/>
    <lineage>
        <taxon>Bacteria</taxon>
        <taxon>Pseudomonadati</taxon>
        <taxon>Thermodesulfobacteriota</taxon>
        <taxon>Desulfobacteria</taxon>
        <taxon>Desulfobacterales</taxon>
        <taxon>Desulfococcaceae</taxon>
        <taxon>Desulfococcus</taxon>
    </lineage>
</organism>
<gene>
    <name evidence="3" type="ORF">dsmv_0177</name>
</gene>
<feature type="domain" description="UspA" evidence="2">
    <location>
        <begin position="3"/>
        <end position="142"/>
    </location>
</feature>
<comment type="caution">
    <text evidence="3">The sequence shown here is derived from an EMBL/GenBank/DDBJ whole genome shotgun (WGS) entry which is preliminary data.</text>
</comment>
<dbReference type="SUPFAM" id="SSF52402">
    <property type="entry name" value="Adenine nucleotide alpha hydrolases-like"/>
    <property type="match status" value="1"/>
</dbReference>
<reference evidence="3 4" key="1">
    <citation type="journal article" date="2013" name="Genome Announc.">
        <title>Draft genome sequences for three mercury-methylating, sulfate-reducing bacteria.</title>
        <authorList>
            <person name="Brown S.D."/>
            <person name="Hurt R.A.Jr."/>
            <person name="Gilmour C.C."/>
            <person name="Elias D.A."/>
        </authorList>
    </citation>
    <scope>NUCLEOTIDE SEQUENCE [LARGE SCALE GENOMIC DNA]</scope>
    <source>
        <strain evidence="3 4">DSM 2059</strain>
    </source>
</reference>
<dbReference type="InterPro" id="IPR006016">
    <property type="entry name" value="UspA"/>
</dbReference>
<evidence type="ECO:0000259" key="2">
    <source>
        <dbReference type="Pfam" id="PF00582"/>
    </source>
</evidence>
<dbReference type="RefSeq" id="WP_020876839.1">
    <property type="nucleotide sequence ID" value="NZ_ATHJ01000094.1"/>
</dbReference>